<organism evidence="1 2">
    <name type="scientific">Megalops atlanticus</name>
    <name type="common">Tarpon</name>
    <name type="synonym">Clupea gigantea</name>
    <dbReference type="NCBI Taxonomy" id="7932"/>
    <lineage>
        <taxon>Eukaryota</taxon>
        <taxon>Metazoa</taxon>
        <taxon>Chordata</taxon>
        <taxon>Craniata</taxon>
        <taxon>Vertebrata</taxon>
        <taxon>Euteleostomi</taxon>
        <taxon>Actinopterygii</taxon>
        <taxon>Neopterygii</taxon>
        <taxon>Teleostei</taxon>
        <taxon>Elopiformes</taxon>
        <taxon>Megalopidae</taxon>
        <taxon>Megalops</taxon>
    </lineage>
</organism>
<keyword evidence="2" id="KW-1185">Reference proteome</keyword>
<dbReference type="AlphaFoldDB" id="A0A9D3QHR9"/>
<sequence>MPSTLQEIRLPARSFLILESTVQQRGLNIPKLRSMAFRPMEKYLLLLFLLAGCYSEPQDLSGRVFFFPRKSKIDHVRLTPNITEDGLKLQ</sequence>
<gene>
    <name evidence="1" type="ORF">MATL_G00019420</name>
</gene>
<dbReference type="EMBL" id="JAFDVH010000001">
    <property type="protein sequence ID" value="KAG7492930.1"/>
    <property type="molecule type" value="Genomic_DNA"/>
</dbReference>
<evidence type="ECO:0000313" key="2">
    <source>
        <dbReference type="Proteomes" id="UP001046870"/>
    </source>
</evidence>
<comment type="caution">
    <text evidence="1">The sequence shown here is derived from an EMBL/GenBank/DDBJ whole genome shotgun (WGS) entry which is preliminary data.</text>
</comment>
<protein>
    <submittedName>
        <fullName evidence="1">Uncharacterized protein</fullName>
    </submittedName>
</protein>
<name>A0A9D3QHR9_MEGAT</name>
<dbReference type="Proteomes" id="UP001046870">
    <property type="component" value="Chromosome 1"/>
</dbReference>
<proteinExistence type="predicted"/>
<reference evidence="1" key="1">
    <citation type="submission" date="2021-01" db="EMBL/GenBank/DDBJ databases">
        <authorList>
            <person name="Zahm M."/>
            <person name="Roques C."/>
            <person name="Cabau C."/>
            <person name="Klopp C."/>
            <person name="Donnadieu C."/>
            <person name="Jouanno E."/>
            <person name="Lampietro C."/>
            <person name="Louis A."/>
            <person name="Herpin A."/>
            <person name="Echchiki A."/>
            <person name="Berthelot C."/>
            <person name="Parey E."/>
            <person name="Roest-Crollius H."/>
            <person name="Braasch I."/>
            <person name="Postlethwait J."/>
            <person name="Bobe J."/>
            <person name="Montfort J."/>
            <person name="Bouchez O."/>
            <person name="Begum T."/>
            <person name="Mejri S."/>
            <person name="Adams A."/>
            <person name="Chen W.-J."/>
            <person name="Guiguen Y."/>
        </authorList>
    </citation>
    <scope>NUCLEOTIDE SEQUENCE</scope>
    <source>
        <strain evidence="1">YG-15Mar2019-1</strain>
        <tissue evidence="1">Brain</tissue>
    </source>
</reference>
<evidence type="ECO:0000313" key="1">
    <source>
        <dbReference type="EMBL" id="KAG7492930.1"/>
    </source>
</evidence>
<accession>A0A9D3QHR9</accession>